<dbReference type="RefSeq" id="XP_031027692.1">
    <property type="nucleotide sequence ID" value="XM_031166337.1"/>
</dbReference>
<keyword evidence="8" id="KW-0066">ATP synthesis</keyword>
<dbReference type="InterPro" id="IPR000711">
    <property type="entry name" value="ATPase_OSCP/dsu"/>
</dbReference>
<dbReference type="NCBIfam" id="TIGR01145">
    <property type="entry name" value="ATP_synt_delta"/>
    <property type="match status" value="1"/>
</dbReference>
<dbReference type="STRING" id="1806994.A0A507CA67"/>
<evidence type="ECO:0000256" key="7">
    <source>
        <dbReference type="ARBA" id="ARBA00023136"/>
    </source>
</evidence>
<keyword evidence="5" id="KW-0375">Hydrogen ion transport</keyword>
<dbReference type="GO" id="GO:0046933">
    <property type="term" value="F:proton-transporting ATP synthase activity, rotational mechanism"/>
    <property type="evidence" value="ECO:0007669"/>
    <property type="project" value="InterPro"/>
</dbReference>
<evidence type="ECO:0000256" key="4">
    <source>
        <dbReference type="ARBA" id="ARBA00022448"/>
    </source>
</evidence>
<dbReference type="PANTHER" id="PTHR11910">
    <property type="entry name" value="ATP SYNTHASE DELTA CHAIN"/>
    <property type="match status" value="1"/>
</dbReference>
<evidence type="ECO:0000256" key="6">
    <source>
        <dbReference type="ARBA" id="ARBA00023065"/>
    </source>
</evidence>
<gene>
    <name evidence="9" type="ORF">SmJEL517_g00408</name>
</gene>
<dbReference type="HAMAP" id="MF_01416">
    <property type="entry name" value="ATP_synth_delta_bact"/>
    <property type="match status" value="1"/>
</dbReference>
<dbReference type="Pfam" id="PF00213">
    <property type="entry name" value="OSCP"/>
    <property type="match status" value="1"/>
</dbReference>
<reference evidence="9 10" key="1">
    <citation type="journal article" date="2019" name="Sci. Rep.">
        <title>Comparative genomics of chytrid fungi reveal insights into the obligate biotrophic and pathogenic lifestyle of Synchytrium endobioticum.</title>
        <authorList>
            <person name="van de Vossenberg B.T.L.H."/>
            <person name="Warris S."/>
            <person name="Nguyen H.D.T."/>
            <person name="van Gent-Pelzer M.P.E."/>
            <person name="Joly D.L."/>
            <person name="van de Geest H.C."/>
            <person name="Bonants P.J.M."/>
            <person name="Smith D.S."/>
            <person name="Levesque C.A."/>
            <person name="van der Lee T.A.J."/>
        </authorList>
    </citation>
    <scope>NUCLEOTIDE SEQUENCE [LARGE SCALE GENOMIC DNA]</scope>
    <source>
        <strain evidence="9 10">JEL517</strain>
    </source>
</reference>
<evidence type="ECO:0000256" key="5">
    <source>
        <dbReference type="ARBA" id="ARBA00022781"/>
    </source>
</evidence>
<evidence type="ECO:0000256" key="2">
    <source>
        <dbReference type="ARBA" id="ARBA00007046"/>
    </source>
</evidence>
<proteinExistence type="inferred from homology"/>
<accession>A0A507CA67</accession>
<organism evidence="9 10">
    <name type="scientific">Synchytrium microbalum</name>
    <dbReference type="NCBI Taxonomy" id="1806994"/>
    <lineage>
        <taxon>Eukaryota</taxon>
        <taxon>Fungi</taxon>
        <taxon>Fungi incertae sedis</taxon>
        <taxon>Chytridiomycota</taxon>
        <taxon>Chytridiomycota incertae sedis</taxon>
        <taxon>Chytridiomycetes</taxon>
        <taxon>Synchytriales</taxon>
        <taxon>Synchytriaceae</taxon>
        <taxon>Synchytrium</taxon>
    </lineage>
</organism>
<dbReference type="PROSITE" id="PS00389">
    <property type="entry name" value="ATPASE_DELTA"/>
    <property type="match status" value="1"/>
</dbReference>
<dbReference type="SUPFAM" id="SSF47928">
    <property type="entry name" value="N-terminal domain of the delta subunit of the F1F0-ATP synthase"/>
    <property type="match status" value="1"/>
</dbReference>
<keyword evidence="7" id="KW-0472">Membrane</keyword>
<keyword evidence="10" id="KW-1185">Reference proteome</keyword>
<dbReference type="EMBL" id="QEAO01000001">
    <property type="protein sequence ID" value="TPX37977.1"/>
    <property type="molecule type" value="Genomic_DNA"/>
</dbReference>
<dbReference type="GeneID" id="42001634"/>
<keyword evidence="4" id="KW-0813">Transport</keyword>
<comment type="subcellular location">
    <subcellularLocation>
        <location evidence="1">Membrane</location>
    </subcellularLocation>
</comment>
<dbReference type="AlphaFoldDB" id="A0A507CA67"/>
<protein>
    <recommendedName>
        <fullName evidence="3">ATP synthase subunit 5, mitochondrial</fullName>
    </recommendedName>
</protein>
<dbReference type="InterPro" id="IPR020781">
    <property type="entry name" value="ATPase_OSCP/d_CS"/>
</dbReference>
<sequence length="216" mass="23512">MFGASVIRQSLAQTIKASTRSYASASAVQAPITLYGIDGRYATALFTAAAKTNSLDKVESELKRIKSIVDKDANLKSFLETPIMDRIAKKEGVKSLLSQGSYSDITMNFFELLADNGRLDQTLKSISAFSQLMTAHRGEVAVTVTSAKDLDPKVTKQLKDVLTKSDMVEKNQKLIVTNKINPQILGGLIIEIGDKTIDLSVSSKISKLNRLLTEAI</sequence>
<evidence type="ECO:0000256" key="8">
    <source>
        <dbReference type="ARBA" id="ARBA00023310"/>
    </source>
</evidence>
<comment type="caution">
    <text evidence="9">The sequence shown here is derived from an EMBL/GenBank/DDBJ whole genome shotgun (WGS) entry which is preliminary data.</text>
</comment>
<comment type="similarity">
    <text evidence="2">Belongs to the ATPase delta chain family.</text>
</comment>
<dbReference type="InterPro" id="IPR026015">
    <property type="entry name" value="ATP_synth_OSCP/delta_N_sf"/>
</dbReference>
<name>A0A507CA67_9FUNG</name>
<dbReference type="Gene3D" id="1.10.520.20">
    <property type="entry name" value="N-terminal domain of the delta subunit of the F1F0-ATP synthase"/>
    <property type="match status" value="1"/>
</dbReference>
<dbReference type="PRINTS" id="PR00125">
    <property type="entry name" value="ATPASEDELTA"/>
</dbReference>
<evidence type="ECO:0000256" key="3">
    <source>
        <dbReference type="ARBA" id="ARBA00014723"/>
    </source>
</evidence>
<dbReference type="Proteomes" id="UP000319731">
    <property type="component" value="Unassembled WGS sequence"/>
</dbReference>
<evidence type="ECO:0000313" key="10">
    <source>
        <dbReference type="Proteomes" id="UP000319731"/>
    </source>
</evidence>
<dbReference type="OrthoDB" id="1262810at2759"/>
<dbReference type="GO" id="GO:0016020">
    <property type="term" value="C:membrane"/>
    <property type="evidence" value="ECO:0007669"/>
    <property type="project" value="UniProtKB-SubCell"/>
</dbReference>
<evidence type="ECO:0000256" key="1">
    <source>
        <dbReference type="ARBA" id="ARBA00004370"/>
    </source>
</evidence>
<keyword evidence="6" id="KW-0406">Ion transport</keyword>
<evidence type="ECO:0000313" key="9">
    <source>
        <dbReference type="EMBL" id="TPX37977.1"/>
    </source>
</evidence>